<proteinExistence type="predicted"/>
<dbReference type="EMBL" id="GBRH01250127">
    <property type="protein sequence ID" value="JAD47768.1"/>
    <property type="molecule type" value="Transcribed_RNA"/>
</dbReference>
<dbReference type="AlphaFoldDB" id="A0A0A9ACW8"/>
<name>A0A0A9ACW8_ARUDO</name>
<accession>A0A0A9ACW8</accession>
<evidence type="ECO:0000313" key="1">
    <source>
        <dbReference type="EMBL" id="JAD47768.1"/>
    </source>
</evidence>
<protein>
    <submittedName>
        <fullName evidence="1">Uncharacterized protein</fullName>
    </submittedName>
</protein>
<sequence length="53" mass="5826">MMEFMQLDGVRTQHTCCLLLATLSNIICCKSRSHFPLTVCTLATNLANPIVGD</sequence>
<reference evidence="1" key="1">
    <citation type="submission" date="2014-09" db="EMBL/GenBank/DDBJ databases">
        <authorList>
            <person name="Magalhaes I.L.F."/>
            <person name="Oliveira U."/>
            <person name="Santos F.R."/>
            <person name="Vidigal T.H.D.A."/>
            <person name="Brescovit A.D."/>
            <person name="Santos A.J."/>
        </authorList>
    </citation>
    <scope>NUCLEOTIDE SEQUENCE</scope>
    <source>
        <tissue evidence="1">Shoot tissue taken approximately 20 cm above the soil surface</tissue>
    </source>
</reference>
<organism evidence="1">
    <name type="scientific">Arundo donax</name>
    <name type="common">Giant reed</name>
    <name type="synonym">Donax arundinaceus</name>
    <dbReference type="NCBI Taxonomy" id="35708"/>
    <lineage>
        <taxon>Eukaryota</taxon>
        <taxon>Viridiplantae</taxon>
        <taxon>Streptophyta</taxon>
        <taxon>Embryophyta</taxon>
        <taxon>Tracheophyta</taxon>
        <taxon>Spermatophyta</taxon>
        <taxon>Magnoliopsida</taxon>
        <taxon>Liliopsida</taxon>
        <taxon>Poales</taxon>
        <taxon>Poaceae</taxon>
        <taxon>PACMAD clade</taxon>
        <taxon>Arundinoideae</taxon>
        <taxon>Arundineae</taxon>
        <taxon>Arundo</taxon>
    </lineage>
</organism>
<reference evidence="1" key="2">
    <citation type="journal article" date="2015" name="Data Brief">
        <title>Shoot transcriptome of the giant reed, Arundo donax.</title>
        <authorList>
            <person name="Barrero R.A."/>
            <person name="Guerrero F.D."/>
            <person name="Moolhuijzen P."/>
            <person name="Goolsby J.A."/>
            <person name="Tidwell J."/>
            <person name="Bellgard S.E."/>
            <person name="Bellgard M.I."/>
        </authorList>
    </citation>
    <scope>NUCLEOTIDE SEQUENCE</scope>
    <source>
        <tissue evidence="1">Shoot tissue taken approximately 20 cm above the soil surface</tissue>
    </source>
</reference>